<dbReference type="PANTHER" id="PTHR15427">
    <property type="entry name" value="EMILIN ELASTIN MICROFIBRIL INTERFACE-LOCATED PROTEIN ELASTIN MICROFIBRIL INTERFACER"/>
    <property type="match status" value="1"/>
</dbReference>
<dbReference type="SUPFAM" id="SSF49842">
    <property type="entry name" value="TNF-like"/>
    <property type="match status" value="1"/>
</dbReference>
<evidence type="ECO:0000256" key="2">
    <source>
        <dbReference type="ARBA" id="ARBA00022525"/>
    </source>
</evidence>
<accession>A0ABQ9FH96</accession>
<dbReference type="InterPro" id="IPR001073">
    <property type="entry name" value="C1q_dom"/>
</dbReference>
<sequence>MVYVIGYSIGNELTKLKQEHALAQQEILALKQELETVKIVTLVVRSTKRGFFSDLTHTIDNLGDNQVIVYDRVLINVGNGYNPNLGHFTVPIKGNYYISVNSMSTPNEGLYLNLLKNGNMMEQIYTGGYKSSDYLSSNEIIILPLEVGDMVWVSRGGGSRVSPSKENPKL</sequence>
<name>A0ABQ9FH96_TEGGR</name>
<gene>
    <name evidence="4" type="ORF">KUTeg_005765</name>
</gene>
<proteinExistence type="predicted"/>
<dbReference type="SMART" id="SM00110">
    <property type="entry name" value="C1Q"/>
    <property type="match status" value="1"/>
</dbReference>
<dbReference type="PRINTS" id="PR00007">
    <property type="entry name" value="COMPLEMNTC1Q"/>
</dbReference>
<evidence type="ECO:0000313" key="4">
    <source>
        <dbReference type="EMBL" id="KAJ8316683.1"/>
    </source>
</evidence>
<evidence type="ECO:0000256" key="1">
    <source>
        <dbReference type="ARBA" id="ARBA00004613"/>
    </source>
</evidence>
<keyword evidence="2" id="KW-0964">Secreted</keyword>
<keyword evidence="5" id="KW-1185">Reference proteome</keyword>
<dbReference type="InterPro" id="IPR008983">
    <property type="entry name" value="Tumour_necrosis_fac-like_dom"/>
</dbReference>
<dbReference type="Pfam" id="PF00386">
    <property type="entry name" value="C1q"/>
    <property type="match status" value="1"/>
</dbReference>
<evidence type="ECO:0000259" key="3">
    <source>
        <dbReference type="PROSITE" id="PS50871"/>
    </source>
</evidence>
<organism evidence="4 5">
    <name type="scientific">Tegillarca granosa</name>
    <name type="common">Malaysian cockle</name>
    <name type="synonym">Anadara granosa</name>
    <dbReference type="NCBI Taxonomy" id="220873"/>
    <lineage>
        <taxon>Eukaryota</taxon>
        <taxon>Metazoa</taxon>
        <taxon>Spiralia</taxon>
        <taxon>Lophotrochozoa</taxon>
        <taxon>Mollusca</taxon>
        <taxon>Bivalvia</taxon>
        <taxon>Autobranchia</taxon>
        <taxon>Pteriomorphia</taxon>
        <taxon>Arcoida</taxon>
        <taxon>Arcoidea</taxon>
        <taxon>Arcidae</taxon>
        <taxon>Tegillarca</taxon>
    </lineage>
</organism>
<dbReference type="Gene3D" id="2.60.120.40">
    <property type="match status" value="1"/>
</dbReference>
<feature type="domain" description="C1q" evidence="3">
    <location>
        <begin position="44"/>
        <end position="170"/>
    </location>
</feature>
<evidence type="ECO:0000313" key="5">
    <source>
        <dbReference type="Proteomes" id="UP001217089"/>
    </source>
</evidence>
<dbReference type="PROSITE" id="PS50871">
    <property type="entry name" value="C1Q"/>
    <property type="match status" value="1"/>
</dbReference>
<dbReference type="Proteomes" id="UP001217089">
    <property type="component" value="Unassembled WGS sequence"/>
</dbReference>
<dbReference type="PANTHER" id="PTHR15427:SF50">
    <property type="entry name" value="COMPLEMENT C1Q TUMOR NECROSIS FACTOR-RELATED PROTEIN 2-LIKE"/>
    <property type="match status" value="1"/>
</dbReference>
<protein>
    <recommendedName>
        <fullName evidence="3">C1q domain-containing protein</fullName>
    </recommendedName>
</protein>
<dbReference type="EMBL" id="JARBDR010000274">
    <property type="protein sequence ID" value="KAJ8316683.1"/>
    <property type="molecule type" value="Genomic_DNA"/>
</dbReference>
<comment type="subcellular location">
    <subcellularLocation>
        <location evidence="1">Secreted</location>
    </subcellularLocation>
</comment>
<reference evidence="4 5" key="1">
    <citation type="submission" date="2022-12" db="EMBL/GenBank/DDBJ databases">
        <title>Chromosome-level genome of Tegillarca granosa.</title>
        <authorList>
            <person name="Kim J."/>
        </authorList>
    </citation>
    <scope>NUCLEOTIDE SEQUENCE [LARGE SCALE GENOMIC DNA]</scope>
    <source>
        <strain evidence="4">Teg-2019</strain>
        <tissue evidence="4">Adductor muscle</tissue>
    </source>
</reference>
<dbReference type="InterPro" id="IPR050392">
    <property type="entry name" value="Collagen/C1q_domain"/>
</dbReference>
<comment type="caution">
    <text evidence="4">The sequence shown here is derived from an EMBL/GenBank/DDBJ whole genome shotgun (WGS) entry which is preliminary data.</text>
</comment>